<evidence type="ECO:0000256" key="1">
    <source>
        <dbReference type="SAM" id="MobiDB-lite"/>
    </source>
</evidence>
<feature type="region of interest" description="Disordered" evidence="1">
    <location>
        <begin position="310"/>
        <end position="342"/>
    </location>
</feature>
<evidence type="ECO:0000313" key="4">
    <source>
        <dbReference type="Proteomes" id="UP001148614"/>
    </source>
</evidence>
<feature type="compositionally biased region" description="Polar residues" evidence="1">
    <location>
        <begin position="311"/>
        <end position="335"/>
    </location>
</feature>
<keyword evidence="2" id="KW-0732">Signal</keyword>
<evidence type="ECO:0008006" key="5">
    <source>
        <dbReference type="Google" id="ProtNLM"/>
    </source>
</evidence>
<protein>
    <recommendedName>
        <fullName evidence="5">C3H1-type domain-containing protein</fullName>
    </recommendedName>
</protein>
<feature type="signal peptide" evidence="2">
    <location>
        <begin position="1"/>
        <end position="27"/>
    </location>
</feature>
<dbReference type="Proteomes" id="UP001148614">
    <property type="component" value="Unassembled WGS sequence"/>
</dbReference>
<gene>
    <name evidence="3" type="ORF">NPX13_g10724</name>
</gene>
<organism evidence="3 4">
    <name type="scientific">Xylaria arbuscula</name>
    <dbReference type="NCBI Taxonomy" id="114810"/>
    <lineage>
        <taxon>Eukaryota</taxon>
        <taxon>Fungi</taxon>
        <taxon>Dikarya</taxon>
        <taxon>Ascomycota</taxon>
        <taxon>Pezizomycotina</taxon>
        <taxon>Sordariomycetes</taxon>
        <taxon>Xylariomycetidae</taxon>
        <taxon>Xylariales</taxon>
        <taxon>Xylariaceae</taxon>
        <taxon>Xylaria</taxon>
    </lineage>
</organism>
<accession>A0A9W8N455</accession>
<dbReference type="PANTHER" id="PTHR31263">
    <property type="entry name" value="CELLULASE FAMILY PROTEIN (AFU_ORTHOLOGUE AFUA_5G14560)"/>
    <property type="match status" value="1"/>
</dbReference>
<evidence type="ECO:0000256" key="2">
    <source>
        <dbReference type="SAM" id="SignalP"/>
    </source>
</evidence>
<feature type="chain" id="PRO_5040834638" description="C3H1-type domain-containing protein" evidence="2">
    <location>
        <begin position="28"/>
        <end position="418"/>
    </location>
</feature>
<keyword evidence="4" id="KW-1185">Reference proteome</keyword>
<dbReference type="PANTHER" id="PTHR31263:SF0">
    <property type="entry name" value="CELLULASE FAMILY PROTEIN (AFU_ORTHOLOGUE AFUA_5G14560)"/>
    <property type="match status" value="1"/>
</dbReference>
<dbReference type="SUPFAM" id="SSF51445">
    <property type="entry name" value="(Trans)glycosidases"/>
    <property type="match status" value="1"/>
</dbReference>
<dbReference type="AlphaFoldDB" id="A0A9W8N455"/>
<name>A0A9W8N455_9PEZI</name>
<dbReference type="VEuPathDB" id="FungiDB:F4678DRAFT_474612"/>
<dbReference type="EMBL" id="JANPWZ010003150">
    <property type="protein sequence ID" value="KAJ3554048.1"/>
    <property type="molecule type" value="Genomic_DNA"/>
</dbReference>
<proteinExistence type="predicted"/>
<evidence type="ECO:0000313" key="3">
    <source>
        <dbReference type="EMBL" id="KAJ3554048.1"/>
    </source>
</evidence>
<dbReference type="Gene3D" id="3.20.20.80">
    <property type="entry name" value="Glycosidases"/>
    <property type="match status" value="1"/>
</dbReference>
<dbReference type="VEuPathDB" id="FungiDB:F4678DRAFT_201359"/>
<sequence length="418" mass="46275">MLRSFLGSSLVPLLALGSALFASSSWASPIVERQSASWPYGPFTVLGAEMKDSRNATIVYAGTNWPGHGEVMIPDGLQYQSIQTIVSKIKSLGMNSIRLTYAIQMVDQYYSNGNKDTTVQQSFITALGSTNGPKVYAKFLAANPSFNANTTRLDVFDAVAAECAKQLVDSTDIHVIAQRAALTRQQPHAEVAVVQLARLVHVRETGQQRNPQRQPRYPRIPLRPRLRHVDYPRFPGDSDDAGEREIQRRRFPGLREQAGARGAQLQQRRDELLEPAELAVQQRVHGHAQGRRQNGECFPGGADCRFEHPGANTNSNPFGAPNTNRFNALSNTSSRPGDDTNPYKITKDAIRTDLASERPTWILSCYGPGKDAPEQLFGGYPREQSLEEVMVYIRRAANQQQAVGLSHSCLLSRDFVTN</sequence>
<reference evidence="3" key="1">
    <citation type="submission" date="2022-07" db="EMBL/GenBank/DDBJ databases">
        <title>Genome Sequence of Xylaria arbuscula.</title>
        <authorList>
            <person name="Buettner E."/>
        </authorList>
    </citation>
    <scope>NUCLEOTIDE SEQUENCE</scope>
    <source>
        <strain evidence="3">VT107</strain>
    </source>
</reference>
<dbReference type="InterPro" id="IPR017853">
    <property type="entry name" value="GH"/>
</dbReference>
<comment type="caution">
    <text evidence="3">The sequence shown here is derived from an EMBL/GenBank/DDBJ whole genome shotgun (WGS) entry which is preliminary data.</text>
</comment>